<sequence length="538" mass="59861">MGAFKPPISVLRESVDKFPHRSVLKIPQQLSSGTTFKDILYPTFAKDVELSARYWKHQLSKLGVKDRAVVGVWLKGIAYLDAVHISGLQWAGYIPQLISLRMTNPSVVYELLEKSKAVALIHEPDFHSMLQNSPLPTFPAEDILSIGHLEQLPLPTVFEPSEAEDIMLIYHTSGSTSGTPKLVPITAKWLDYLIGLSGTYESRYNMSREYMTTVCIGSLCHMAASFLFWFSMREGSCFILPSSLPCPVVELRHMLDEHDLSNVCMFPPFLSSVFRQARNDPQLLASLQKADSVGSGGLALDPADEAWGRSQGLGVLNVFASTEIGLSMMSDVREGTWYLKPMPGAKNEFIPLEGSPDSGQQLLELVIPPDAPNCPVPRFRSEDGKFHTGDLFVEAAPGQYLSKGRNDNWIKMEIALRCDTSSIEANVMGTCGNDLVSAVVVVGVGRPCPTIVVEPKAASVLSPDNKDTEESVRRLKDKIFQRVTPFHQRRYMHERIDDPRYILVVPQGTLPRTVTKGNIRRQETEKLLRENLDAVYAK</sequence>
<dbReference type="InterPro" id="IPR042099">
    <property type="entry name" value="ANL_N_sf"/>
</dbReference>
<dbReference type="GO" id="GO:0031956">
    <property type="term" value="F:medium-chain fatty acid-CoA ligase activity"/>
    <property type="evidence" value="ECO:0007669"/>
    <property type="project" value="TreeGrafter"/>
</dbReference>
<name>A0A9W8RW26_9HYPO</name>
<evidence type="ECO:0000259" key="2">
    <source>
        <dbReference type="Pfam" id="PF00501"/>
    </source>
</evidence>
<dbReference type="EMBL" id="JAOQAZ010000019">
    <property type="protein sequence ID" value="KAJ4256151.1"/>
    <property type="molecule type" value="Genomic_DNA"/>
</dbReference>
<feature type="domain" description="AMP-dependent synthetase/ligase" evidence="2">
    <location>
        <begin position="58"/>
        <end position="330"/>
    </location>
</feature>
<gene>
    <name evidence="3" type="ORF">NW762_009227</name>
</gene>
<organism evidence="3 4">
    <name type="scientific">Fusarium torreyae</name>
    <dbReference type="NCBI Taxonomy" id="1237075"/>
    <lineage>
        <taxon>Eukaryota</taxon>
        <taxon>Fungi</taxon>
        <taxon>Dikarya</taxon>
        <taxon>Ascomycota</taxon>
        <taxon>Pezizomycotina</taxon>
        <taxon>Sordariomycetes</taxon>
        <taxon>Hypocreomycetidae</taxon>
        <taxon>Hypocreales</taxon>
        <taxon>Nectriaceae</taxon>
        <taxon>Fusarium</taxon>
    </lineage>
</organism>
<dbReference type="Proteomes" id="UP001152049">
    <property type="component" value="Unassembled WGS sequence"/>
</dbReference>
<comment type="similarity">
    <text evidence="1">Belongs to the ATP-dependent AMP-binding enzyme family.</text>
</comment>
<proteinExistence type="inferred from homology"/>
<dbReference type="InterPro" id="IPR000873">
    <property type="entry name" value="AMP-dep_synth/lig_dom"/>
</dbReference>
<accession>A0A9W8RW26</accession>
<dbReference type="GO" id="GO:0006631">
    <property type="term" value="P:fatty acid metabolic process"/>
    <property type="evidence" value="ECO:0007669"/>
    <property type="project" value="TreeGrafter"/>
</dbReference>
<dbReference type="Gene3D" id="3.40.50.12780">
    <property type="entry name" value="N-terminal domain of ligase-like"/>
    <property type="match status" value="1"/>
</dbReference>
<evidence type="ECO:0000313" key="3">
    <source>
        <dbReference type="EMBL" id="KAJ4256151.1"/>
    </source>
</evidence>
<dbReference type="OrthoDB" id="429813at2759"/>
<dbReference type="Pfam" id="PF23562">
    <property type="entry name" value="AMP-binding_C_3"/>
    <property type="match status" value="1"/>
</dbReference>
<evidence type="ECO:0000313" key="4">
    <source>
        <dbReference type="Proteomes" id="UP001152049"/>
    </source>
</evidence>
<comment type="caution">
    <text evidence="3">The sequence shown here is derived from an EMBL/GenBank/DDBJ whole genome shotgun (WGS) entry which is preliminary data.</text>
</comment>
<keyword evidence="4" id="KW-1185">Reference proteome</keyword>
<reference evidence="3" key="1">
    <citation type="submission" date="2022-09" db="EMBL/GenBank/DDBJ databases">
        <title>Fusarium specimens isolated from Avocado Roots.</title>
        <authorList>
            <person name="Stajich J."/>
            <person name="Roper C."/>
            <person name="Heimlech-Rivalta G."/>
        </authorList>
    </citation>
    <scope>NUCLEOTIDE SEQUENCE</scope>
    <source>
        <strain evidence="3">CF00136</strain>
    </source>
</reference>
<dbReference type="SUPFAM" id="SSF56801">
    <property type="entry name" value="Acetyl-CoA synthetase-like"/>
    <property type="match status" value="1"/>
</dbReference>
<dbReference type="Pfam" id="PF00501">
    <property type="entry name" value="AMP-binding"/>
    <property type="match status" value="1"/>
</dbReference>
<dbReference type="PANTHER" id="PTHR43201:SF8">
    <property type="entry name" value="ACYL-COA SYNTHETASE FAMILY MEMBER 3"/>
    <property type="match status" value="1"/>
</dbReference>
<dbReference type="PANTHER" id="PTHR43201">
    <property type="entry name" value="ACYL-COA SYNTHETASE"/>
    <property type="match status" value="1"/>
</dbReference>
<protein>
    <recommendedName>
        <fullName evidence="2">AMP-dependent synthetase/ligase domain-containing protein</fullName>
    </recommendedName>
</protein>
<dbReference type="AlphaFoldDB" id="A0A9W8RW26"/>
<evidence type="ECO:0000256" key="1">
    <source>
        <dbReference type="ARBA" id="ARBA00006432"/>
    </source>
</evidence>